<name>A0A9P0EBI8_NEZVI</name>
<proteinExistence type="predicted"/>
<keyword evidence="2" id="KW-1185">Reference proteome</keyword>
<accession>A0A9P0EBI8</accession>
<dbReference type="EMBL" id="OV725077">
    <property type="protein sequence ID" value="CAH1392082.1"/>
    <property type="molecule type" value="Genomic_DNA"/>
</dbReference>
<dbReference type="AlphaFoldDB" id="A0A9P0EBI8"/>
<reference evidence="1" key="1">
    <citation type="submission" date="2022-01" db="EMBL/GenBank/DDBJ databases">
        <authorList>
            <person name="King R."/>
        </authorList>
    </citation>
    <scope>NUCLEOTIDE SEQUENCE</scope>
</reference>
<sequence>MGFLLGAFPLRYPHPHSSHSVLGAMEQAIRPRVNKLEPRYSPEPCGCNWLARAAGVQPRSLPLTSTPATSGGHLVAVCLSDILRCDSLLGCYRSEDCDVTMRWLSTVSSLCQSGRLTSPVEVILSTLVLIEQSLKQE</sequence>
<organism evidence="1 2">
    <name type="scientific">Nezara viridula</name>
    <name type="common">Southern green stink bug</name>
    <name type="synonym">Cimex viridulus</name>
    <dbReference type="NCBI Taxonomy" id="85310"/>
    <lineage>
        <taxon>Eukaryota</taxon>
        <taxon>Metazoa</taxon>
        <taxon>Ecdysozoa</taxon>
        <taxon>Arthropoda</taxon>
        <taxon>Hexapoda</taxon>
        <taxon>Insecta</taxon>
        <taxon>Pterygota</taxon>
        <taxon>Neoptera</taxon>
        <taxon>Paraneoptera</taxon>
        <taxon>Hemiptera</taxon>
        <taxon>Heteroptera</taxon>
        <taxon>Panheteroptera</taxon>
        <taxon>Pentatomomorpha</taxon>
        <taxon>Pentatomoidea</taxon>
        <taxon>Pentatomidae</taxon>
        <taxon>Pentatominae</taxon>
        <taxon>Nezara</taxon>
    </lineage>
</organism>
<gene>
    <name evidence="1" type="ORF">NEZAVI_LOCUS2969</name>
</gene>
<dbReference type="Proteomes" id="UP001152798">
    <property type="component" value="Chromosome 1"/>
</dbReference>
<protein>
    <submittedName>
        <fullName evidence="1">Uncharacterized protein</fullName>
    </submittedName>
</protein>
<evidence type="ECO:0000313" key="2">
    <source>
        <dbReference type="Proteomes" id="UP001152798"/>
    </source>
</evidence>
<evidence type="ECO:0000313" key="1">
    <source>
        <dbReference type="EMBL" id="CAH1392082.1"/>
    </source>
</evidence>